<dbReference type="PANTHER" id="PTHR24260">
    <property type="match status" value="1"/>
</dbReference>
<protein>
    <submittedName>
        <fullName evidence="3">Trypsin-like serine protease</fullName>
    </submittedName>
</protein>
<keyword evidence="3" id="KW-0378">Hydrolase</keyword>
<keyword evidence="1" id="KW-0732">Signal</keyword>
<evidence type="ECO:0000313" key="3">
    <source>
        <dbReference type="EMBL" id="QKJ20815.1"/>
    </source>
</evidence>
<proteinExistence type="predicted"/>
<dbReference type="PRINTS" id="PR00722">
    <property type="entry name" value="CHYMOTRYPSIN"/>
</dbReference>
<feature type="domain" description="Peptidase S1" evidence="2">
    <location>
        <begin position="27"/>
        <end position="268"/>
    </location>
</feature>
<dbReference type="EMBL" id="CP054038">
    <property type="protein sequence ID" value="QKJ20815.1"/>
    <property type="molecule type" value="Genomic_DNA"/>
</dbReference>
<dbReference type="InterPro" id="IPR009003">
    <property type="entry name" value="Peptidase_S1_PA"/>
</dbReference>
<dbReference type="PROSITE" id="PS50240">
    <property type="entry name" value="TRYPSIN_DOM"/>
    <property type="match status" value="1"/>
</dbReference>
<dbReference type="GO" id="GO:0006508">
    <property type="term" value="P:proteolysis"/>
    <property type="evidence" value="ECO:0007669"/>
    <property type="project" value="UniProtKB-KW"/>
</dbReference>
<reference evidence="3 4" key="1">
    <citation type="submission" date="2020-05" db="EMBL/GenBank/DDBJ databases">
        <title>Strain PA2F3 complete genome.</title>
        <authorList>
            <person name="Kim Y.-S."/>
            <person name="Kim S.-J."/>
            <person name="Jung H.-k."/>
            <person name="Kim S.-E."/>
            <person name="Kim K.-H."/>
        </authorList>
    </citation>
    <scope>NUCLEOTIDE SEQUENCE [LARGE SCALE GENOMIC DNA]</scope>
    <source>
        <strain evidence="3 4">PA2F3</strain>
    </source>
</reference>
<dbReference type="AlphaFoldDB" id="A0A7D4PP54"/>
<dbReference type="SMART" id="SM00020">
    <property type="entry name" value="Tryp_SPc"/>
    <property type="match status" value="1"/>
</dbReference>
<dbReference type="RefSeq" id="WP_172991240.1">
    <property type="nucleotide sequence ID" value="NZ_CP054038.1"/>
</dbReference>
<organism evidence="3 4">
    <name type="scientific">Microbacterium hominis</name>
    <dbReference type="NCBI Taxonomy" id="162426"/>
    <lineage>
        <taxon>Bacteria</taxon>
        <taxon>Bacillati</taxon>
        <taxon>Actinomycetota</taxon>
        <taxon>Actinomycetes</taxon>
        <taxon>Micrococcales</taxon>
        <taxon>Microbacteriaceae</taxon>
        <taxon>Microbacterium</taxon>
    </lineage>
</organism>
<name>A0A7D4PP54_9MICO</name>
<evidence type="ECO:0000313" key="4">
    <source>
        <dbReference type="Proteomes" id="UP000502498"/>
    </source>
</evidence>
<sequence>MRRPVLGLAAAAAAVLFLSFATPAQAVTDGVPDGEGHPYVGLMVAFDGEGGGWRCSGTLISPTVYVTAGHCTEGAVEGVQLWFTSDLEPDPAAHGYPLVGEVTGTPYVYPDYDPAAFFTNDLGVVVLDEPVLLDAYGALPVAGQLDSLATKRGKQDVTFTAVGYGLQSSYPAASKLESSALKTRMVAYPKLNQINSPGFTGGFSILLSNNARTGGTCFGDSGGPNFLGTSNVIAGVTSFGLNETCGGTGGVFRLDQADELAWVSSFLD</sequence>
<dbReference type="Pfam" id="PF00089">
    <property type="entry name" value="Trypsin"/>
    <property type="match status" value="1"/>
</dbReference>
<dbReference type="Proteomes" id="UP000502498">
    <property type="component" value="Chromosome"/>
</dbReference>
<dbReference type="PROSITE" id="PS00134">
    <property type="entry name" value="TRYPSIN_HIS"/>
    <property type="match status" value="1"/>
</dbReference>
<feature type="signal peptide" evidence="1">
    <location>
        <begin position="1"/>
        <end position="26"/>
    </location>
</feature>
<evidence type="ECO:0000256" key="1">
    <source>
        <dbReference type="SAM" id="SignalP"/>
    </source>
</evidence>
<feature type="chain" id="PRO_5028836072" evidence="1">
    <location>
        <begin position="27"/>
        <end position="268"/>
    </location>
</feature>
<keyword evidence="3" id="KW-0645">Protease</keyword>
<dbReference type="InterPro" id="IPR018114">
    <property type="entry name" value="TRYPSIN_HIS"/>
</dbReference>
<dbReference type="Gene3D" id="2.40.10.10">
    <property type="entry name" value="Trypsin-like serine proteases"/>
    <property type="match status" value="2"/>
</dbReference>
<dbReference type="InterPro" id="IPR001254">
    <property type="entry name" value="Trypsin_dom"/>
</dbReference>
<dbReference type="InterPro" id="IPR051333">
    <property type="entry name" value="CLIP_Serine_Protease"/>
</dbReference>
<dbReference type="InterPro" id="IPR043504">
    <property type="entry name" value="Peptidase_S1_PA_chymotrypsin"/>
</dbReference>
<dbReference type="GO" id="GO:0004252">
    <property type="term" value="F:serine-type endopeptidase activity"/>
    <property type="evidence" value="ECO:0007669"/>
    <property type="project" value="InterPro"/>
</dbReference>
<dbReference type="InterPro" id="IPR001314">
    <property type="entry name" value="Peptidase_S1A"/>
</dbReference>
<evidence type="ECO:0000259" key="2">
    <source>
        <dbReference type="PROSITE" id="PS50240"/>
    </source>
</evidence>
<dbReference type="PANTHER" id="PTHR24260:SF136">
    <property type="entry name" value="GH08193P-RELATED"/>
    <property type="match status" value="1"/>
</dbReference>
<dbReference type="SUPFAM" id="SSF50494">
    <property type="entry name" value="Trypsin-like serine proteases"/>
    <property type="match status" value="1"/>
</dbReference>
<gene>
    <name evidence="3" type="ORF">HQM25_16585</name>
</gene>
<accession>A0A7D4PP54</accession>